<dbReference type="InterPro" id="IPR013325">
    <property type="entry name" value="RNA_pol_sigma_r2"/>
</dbReference>
<dbReference type="Pfam" id="PF00196">
    <property type="entry name" value="GerE"/>
    <property type="match status" value="1"/>
</dbReference>
<dbReference type="Gene3D" id="1.10.1740.10">
    <property type="match status" value="1"/>
</dbReference>
<dbReference type="GO" id="GO:0003700">
    <property type="term" value="F:DNA-binding transcription factor activity"/>
    <property type="evidence" value="ECO:0007669"/>
    <property type="project" value="InterPro"/>
</dbReference>
<dbReference type="Gene3D" id="1.10.10.10">
    <property type="entry name" value="Winged helix-like DNA-binding domain superfamily/Winged helix DNA-binding domain"/>
    <property type="match status" value="1"/>
</dbReference>
<evidence type="ECO:0000313" key="1">
    <source>
        <dbReference type="EMBL" id="AQY40944.1"/>
    </source>
</evidence>
<evidence type="ECO:0000313" key="2">
    <source>
        <dbReference type="Proteomes" id="UP000191057"/>
    </source>
</evidence>
<dbReference type="InterPro" id="IPR000792">
    <property type="entry name" value="Tscrpt_reg_LuxR_C"/>
</dbReference>
<dbReference type="InterPro" id="IPR013324">
    <property type="entry name" value="RNA_pol_sigma_r3/r4-like"/>
</dbReference>
<accession>A0A9W3XL61</accession>
<dbReference type="InterPro" id="IPR036388">
    <property type="entry name" value="WH-like_DNA-bd_sf"/>
</dbReference>
<dbReference type="RefSeq" id="WP_079245971.1">
    <property type="nucleotide sequence ID" value="NZ_JARSYF010000060.1"/>
</dbReference>
<dbReference type="InterPro" id="IPR014284">
    <property type="entry name" value="RNA_pol_sigma-70_dom"/>
</dbReference>
<protein>
    <submittedName>
        <fullName evidence="1">RNA polymerase subunit sigma</fullName>
    </submittedName>
</protein>
<dbReference type="NCBIfam" id="TIGR02937">
    <property type="entry name" value="sigma70-ECF"/>
    <property type="match status" value="1"/>
</dbReference>
<dbReference type="AlphaFoldDB" id="A0A9W3XL61"/>
<gene>
    <name evidence="1" type="ORF">B4918_24605</name>
</gene>
<dbReference type="EMBL" id="CP020002">
    <property type="protein sequence ID" value="AQY40944.1"/>
    <property type="molecule type" value="Genomic_DNA"/>
</dbReference>
<organism evidence="1 2">
    <name type="scientific">Bacillus thuringiensis</name>
    <dbReference type="NCBI Taxonomy" id="1428"/>
    <lineage>
        <taxon>Bacteria</taxon>
        <taxon>Bacillati</taxon>
        <taxon>Bacillota</taxon>
        <taxon>Bacilli</taxon>
        <taxon>Bacillales</taxon>
        <taxon>Bacillaceae</taxon>
        <taxon>Bacillus</taxon>
        <taxon>Bacillus cereus group</taxon>
    </lineage>
</organism>
<dbReference type="GO" id="GO:0006352">
    <property type="term" value="P:DNA-templated transcription initiation"/>
    <property type="evidence" value="ECO:0007669"/>
    <property type="project" value="InterPro"/>
</dbReference>
<reference evidence="1 2" key="1">
    <citation type="submission" date="2017-03" db="EMBL/GenBank/DDBJ databases">
        <title>Complete genome sequence of Bacillus thuringiensis L-7601, a novel melanin producing strain.</title>
        <authorList>
            <person name="Cai J."/>
            <person name="Cao Z."/>
            <person name="Tan T."/>
        </authorList>
    </citation>
    <scope>NUCLEOTIDE SEQUENCE [LARGE SCALE GENOMIC DNA]</scope>
    <source>
        <strain evidence="1 2">L-7601</strain>
    </source>
</reference>
<dbReference type="Proteomes" id="UP000191057">
    <property type="component" value="Chromosome"/>
</dbReference>
<dbReference type="SUPFAM" id="SSF88946">
    <property type="entry name" value="Sigma2 domain of RNA polymerase sigma factors"/>
    <property type="match status" value="1"/>
</dbReference>
<dbReference type="PRINTS" id="PR00038">
    <property type="entry name" value="HTHLUXR"/>
</dbReference>
<sequence>MLANDLFEEKQHLVFAAIKQQFGSMTRAAKIAELNNMELDDLIQFGRMYLWERCLKHDPKRIETFSAYVMRGMKWAMSDELHLKGSLFKISRRISHEERNKINIHSIDYHQEEEEVHGFYAVSPIDVEEEVTKHIEFEEVTSVLEEKEKSIIMHVGEGYTTEEIAMKLEMKKSTVHTTKTRAFKKMNPDYKPIKQKSFFLGKRIIKRNRQLGLTVQ</sequence>
<name>A0A9W3XL61_BACTU</name>
<dbReference type="SUPFAM" id="SSF88659">
    <property type="entry name" value="Sigma3 and sigma4 domains of RNA polymerase sigma factors"/>
    <property type="match status" value="1"/>
</dbReference>
<proteinExistence type="predicted"/>
<dbReference type="CDD" id="cd06171">
    <property type="entry name" value="Sigma70_r4"/>
    <property type="match status" value="1"/>
</dbReference>